<dbReference type="InterPro" id="IPR004026">
    <property type="entry name" value="Ada_DNA_repair_Zn-bd"/>
</dbReference>
<evidence type="ECO:0000259" key="2">
    <source>
        <dbReference type="Pfam" id="PF02805"/>
    </source>
</evidence>
<sequence length="76" mass="8727">MIEHVNISPQELHGMIRRKEILFGGNRKLKIYGKLGCGSGKRMKRENRVFFKDEEEALEAGYRPCGNCMRRGVSSL</sequence>
<reference evidence="3 4" key="1">
    <citation type="submission" date="2024-01" db="EMBL/GenBank/DDBJ databases">
        <title>Sphingobacterium tenebrionis sp. nov., a novel endophyte isolated from tenebrio molitor intestines.</title>
        <authorList>
            <person name="Zhang C."/>
        </authorList>
    </citation>
    <scope>NUCLEOTIDE SEQUENCE [LARGE SCALE GENOMIC DNA]</scope>
    <source>
        <strain evidence="3 4">PU5-4</strain>
    </source>
</reference>
<protein>
    <submittedName>
        <fullName evidence="3">Ada metal-binding domain-containing protein</fullName>
    </submittedName>
</protein>
<dbReference type="Proteomes" id="UP001363035">
    <property type="component" value="Unassembled WGS sequence"/>
</dbReference>
<comment type="caution">
    <text evidence="3">The sequence shown here is derived from an EMBL/GenBank/DDBJ whole genome shotgun (WGS) entry which is preliminary data.</text>
</comment>
<dbReference type="Gene3D" id="3.40.10.10">
    <property type="entry name" value="DNA Methylphosphotriester Repair Domain"/>
    <property type="match status" value="1"/>
</dbReference>
<evidence type="ECO:0000313" key="3">
    <source>
        <dbReference type="EMBL" id="MEI5985492.1"/>
    </source>
</evidence>
<dbReference type="SUPFAM" id="SSF57884">
    <property type="entry name" value="Ada DNA repair protein, N-terminal domain (N-Ada 10)"/>
    <property type="match status" value="1"/>
</dbReference>
<evidence type="ECO:0000313" key="4">
    <source>
        <dbReference type="Proteomes" id="UP001363035"/>
    </source>
</evidence>
<keyword evidence="4" id="KW-1185">Reference proteome</keyword>
<organism evidence="3 4">
    <name type="scientific">Sphingobacterium tenebrionis</name>
    <dbReference type="NCBI Taxonomy" id="3111775"/>
    <lineage>
        <taxon>Bacteria</taxon>
        <taxon>Pseudomonadati</taxon>
        <taxon>Bacteroidota</taxon>
        <taxon>Sphingobacteriia</taxon>
        <taxon>Sphingobacteriales</taxon>
        <taxon>Sphingobacteriaceae</taxon>
        <taxon>Sphingobacterium</taxon>
    </lineage>
</organism>
<keyword evidence="1" id="KW-0010">Activator</keyword>
<dbReference type="InterPro" id="IPR035451">
    <property type="entry name" value="Ada-like_dom_sf"/>
</dbReference>
<name>A0ABU8I701_9SPHI</name>
<dbReference type="Pfam" id="PF02805">
    <property type="entry name" value="Ada_Zn_binding"/>
    <property type="match status" value="1"/>
</dbReference>
<proteinExistence type="predicted"/>
<feature type="domain" description="Ada DNA repair metal-binding" evidence="2">
    <location>
        <begin position="22"/>
        <end position="68"/>
    </location>
</feature>
<gene>
    <name evidence="3" type="ORF">VJ786_11340</name>
</gene>
<dbReference type="RefSeq" id="WP_134776024.1">
    <property type="nucleotide sequence ID" value="NZ_JAYLLN010000027.1"/>
</dbReference>
<evidence type="ECO:0000256" key="1">
    <source>
        <dbReference type="ARBA" id="ARBA00023159"/>
    </source>
</evidence>
<dbReference type="EMBL" id="JAYLLN010000027">
    <property type="protein sequence ID" value="MEI5985492.1"/>
    <property type="molecule type" value="Genomic_DNA"/>
</dbReference>
<accession>A0ABU8I701</accession>